<gene>
    <name evidence="11" type="ORF">LMTR13_27695</name>
</gene>
<keyword evidence="11" id="KW-0969">Cilium</keyword>
<dbReference type="EMBL" id="CP016428">
    <property type="protein sequence ID" value="ANW03356.1"/>
    <property type="molecule type" value="Genomic_DNA"/>
</dbReference>
<dbReference type="RefSeq" id="WP_065730539.1">
    <property type="nucleotide sequence ID" value="NZ_CP016428.1"/>
</dbReference>
<dbReference type="KEGG" id="bic:LMTR13_27695"/>
<evidence type="ECO:0000256" key="9">
    <source>
        <dbReference type="NCBIfam" id="TIGR01400"/>
    </source>
</evidence>
<keyword evidence="11" id="KW-0966">Cell projection</keyword>
<dbReference type="InterPro" id="IPR002010">
    <property type="entry name" value="T3SS_IM_R"/>
</dbReference>
<keyword evidence="8 10" id="KW-0975">Bacterial flagellum</keyword>
<feature type="transmembrane region" description="Helical" evidence="10">
    <location>
        <begin position="214"/>
        <end position="242"/>
    </location>
</feature>
<dbReference type="PANTHER" id="PTHR30065:SF8">
    <property type="entry name" value="FLAGELLAR BIOSYNTHETIC PROTEIN FLIR"/>
    <property type="match status" value="1"/>
</dbReference>
<evidence type="ECO:0000313" key="12">
    <source>
        <dbReference type="Proteomes" id="UP000092839"/>
    </source>
</evidence>
<organism evidence="11 12">
    <name type="scientific">Bradyrhizobium icense</name>
    <dbReference type="NCBI Taxonomy" id="1274631"/>
    <lineage>
        <taxon>Bacteria</taxon>
        <taxon>Pseudomonadati</taxon>
        <taxon>Pseudomonadota</taxon>
        <taxon>Alphaproteobacteria</taxon>
        <taxon>Hyphomicrobiales</taxon>
        <taxon>Nitrobacteraceae</taxon>
        <taxon>Bradyrhizobium</taxon>
    </lineage>
</organism>
<comment type="function">
    <text evidence="1 10">Role in flagellar biosynthesis.</text>
</comment>
<dbReference type="STRING" id="1274631.LMTR13_27695"/>
<evidence type="ECO:0000256" key="8">
    <source>
        <dbReference type="ARBA" id="ARBA00023143"/>
    </source>
</evidence>
<name>A0A1B1UL11_9BRAD</name>
<evidence type="ECO:0000256" key="5">
    <source>
        <dbReference type="ARBA" id="ARBA00022692"/>
    </source>
</evidence>
<protein>
    <recommendedName>
        <fullName evidence="3 9">Flagellar biosynthetic protein FliR</fullName>
    </recommendedName>
</protein>
<comment type="subcellular location">
    <subcellularLocation>
        <location evidence="10">Cell membrane</location>
        <topology evidence="10">Multi-pass membrane protein</topology>
    </subcellularLocation>
    <subcellularLocation>
        <location evidence="10">Bacterial flagellum basal body</location>
    </subcellularLocation>
</comment>
<sequence length="256" mass="27161">MRVDISLLPALAATFMLVFARVGAMVMLLPGFGESNIPVRIKLAIALLLTLIILPLHRTAYQVDLTSMASLAVLMVHEIVIGIVLGATARVTLSALSVAGSVIAQQLGLGFVTAVDPTQGQQGLLIGNFLTILGMTLLFATDSHHLVIAALNESYRIFSPGELMPSGDVAALATRAFATAFKIGIQLSAPFLVFGLVFNIGLGVLARLMPAMQVYFVGVPLSIMVGFLIFGLVLTGMMATYLNYFTGVMHELTPLK</sequence>
<comment type="similarity">
    <text evidence="2 10">Belongs to the FliR/MopE/SpaR family.</text>
</comment>
<dbReference type="PANTHER" id="PTHR30065">
    <property type="entry name" value="FLAGELLAR BIOSYNTHETIC PROTEIN FLIR"/>
    <property type="match status" value="1"/>
</dbReference>
<evidence type="ECO:0000313" key="11">
    <source>
        <dbReference type="EMBL" id="ANW03356.1"/>
    </source>
</evidence>
<keyword evidence="11" id="KW-0282">Flagellum</keyword>
<dbReference type="Proteomes" id="UP000092839">
    <property type="component" value="Chromosome"/>
</dbReference>
<dbReference type="GO" id="GO:0006605">
    <property type="term" value="P:protein targeting"/>
    <property type="evidence" value="ECO:0007669"/>
    <property type="project" value="UniProtKB-UniRule"/>
</dbReference>
<evidence type="ECO:0000256" key="10">
    <source>
        <dbReference type="RuleBase" id="RU362071"/>
    </source>
</evidence>
<keyword evidence="7 10" id="KW-0472">Membrane</keyword>
<dbReference type="Pfam" id="PF01311">
    <property type="entry name" value="Bac_export_1"/>
    <property type="match status" value="1"/>
</dbReference>
<feature type="transmembrane region" description="Helical" evidence="10">
    <location>
        <begin position="183"/>
        <end position="202"/>
    </location>
</feature>
<keyword evidence="6 10" id="KW-1133">Transmembrane helix</keyword>
<feature type="transmembrane region" description="Helical" evidence="10">
    <location>
        <begin position="37"/>
        <end position="56"/>
    </location>
</feature>
<reference evidence="11 12" key="1">
    <citation type="submission" date="2016-07" db="EMBL/GenBank/DDBJ databases">
        <title>Complete genome sequence of Bradyrhizobium icense LMTR 13T, a potential inoculant strain isolated from lima bean (Phaseolus lunatus) in Peru.</title>
        <authorList>
            <person name="Ormeno-Orrillo E."/>
            <person name="Duran D."/>
            <person name="Rogel M.A."/>
            <person name="Rey L."/>
            <person name="Imperial J."/>
            <person name="Ruiz-Argueso T."/>
            <person name="Martinez-Romero E."/>
        </authorList>
    </citation>
    <scope>NUCLEOTIDE SEQUENCE [LARGE SCALE GENOMIC DNA]</scope>
    <source>
        <strain evidence="11 12">LMTR 13</strain>
    </source>
</reference>
<dbReference type="AlphaFoldDB" id="A0A1B1UL11"/>
<evidence type="ECO:0000256" key="7">
    <source>
        <dbReference type="ARBA" id="ARBA00023136"/>
    </source>
</evidence>
<feature type="transmembrane region" description="Helical" evidence="10">
    <location>
        <begin position="124"/>
        <end position="141"/>
    </location>
</feature>
<dbReference type="GO" id="GO:0005886">
    <property type="term" value="C:plasma membrane"/>
    <property type="evidence" value="ECO:0007669"/>
    <property type="project" value="UniProtKB-SubCell"/>
</dbReference>
<proteinExistence type="inferred from homology"/>
<evidence type="ECO:0000256" key="6">
    <source>
        <dbReference type="ARBA" id="ARBA00022989"/>
    </source>
</evidence>
<evidence type="ECO:0000256" key="2">
    <source>
        <dbReference type="ARBA" id="ARBA00009772"/>
    </source>
</evidence>
<evidence type="ECO:0000256" key="3">
    <source>
        <dbReference type="ARBA" id="ARBA00021717"/>
    </source>
</evidence>
<dbReference type="GO" id="GO:0044780">
    <property type="term" value="P:bacterial-type flagellum assembly"/>
    <property type="evidence" value="ECO:0007669"/>
    <property type="project" value="UniProtKB-UniRule"/>
</dbReference>
<dbReference type="InterPro" id="IPR006303">
    <property type="entry name" value="FliR"/>
</dbReference>
<accession>A0A1B1UL11</accession>
<keyword evidence="5 10" id="KW-0812">Transmembrane</keyword>
<dbReference type="OrthoDB" id="9779817at2"/>
<evidence type="ECO:0000256" key="4">
    <source>
        <dbReference type="ARBA" id="ARBA00022475"/>
    </source>
</evidence>
<dbReference type="NCBIfam" id="TIGR01400">
    <property type="entry name" value="fliR"/>
    <property type="match status" value="1"/>
</dbReference>
<keyword evidence="12" id="KW-1185">Reference proteome</keyword>
<dbReference type="GO" id="GO:0009425">
    <property type="term" value="C:bacterial-type flagellum basal body"/>
    <property type="evidence" value="ECO:0007669"/>
    <property type="project" value="UniProtKB-SubCell"/>
</dbReference>
<dbReference type="PRINTS" id="PR00953">
    <property type="entry name" value="TYPE3IMRPROT"/>
</dbReference>
<feature type="transmembrane region" description="Helical" evidence="10">
    <location>
        <begin position="7"/>
        <end position="31"/>
    </location>
</feature>
<keyword evidence="4 10" id="KW-1003">Cell membrane</keyword>
<evidence type="ECO:0000256" key="1">
    <source>
        <dbReference type="ARBA" id="ARBA00002578"/>
    </source>
</evidence>